<keyword evidence="2" id="KW-1185">Reference proteome</keyword>
<accession>A0A7W9F4L7</accession>
<dbReference type="RefSeq" id="WP_157176912.1">
    <property type="nucleotide sequence ID" value="NZ_JACIJR010000007.1"/>
</dbReference>
<reference evidence="1 2" key="1">
    <citation type="submission" date="2020-08" db="EMBL/GenBank/DDBJ databases">
        <title>Genomic Encyclopedia of Type Strains, Phase IV (KMG-IV): sequencing the most valuable type-strain genomes for metagenomic binning, comparative biology and taxonomic classification.</title>
        <authorList>
            <person name="Goeker M."/>
        </authorList>
    </citation>
    <scope>NUCLEOTIDE SEQUENCE [LARGE SCALE GENOMIC DNA]</scope>
    <source>
        <strain evidence="1 2">DSM 103336</strain>
    </source>
</reference>
<evidence type="ECO:0000313" key="2">
    <source>
        <dbReference type="Proteomes" id="UP000546701"/>
    </source>
</evidence>
<evidence type="ECO:0000313" key="1">
    <source>
        <dbReference type="EMBL" id="MBB5730595.1"/>
    </source>
</evidence>
<dbReference type="EMBL" id="JACIJR010000007">
    <property type="protein sequence ID" value="MBB5730595.1"/>
    <property type="molecule type" value="Genomic_DNA"/>
</dbReference>
<dbReference type="OrthoDB" id="7852255at2"/>
<proteinExistence type="predicted"/>
<comment type="caution">
    <text evidence="1">The sequence shown here is derived from an EMBL/GenBank/DDBJ whole genome shotgun (WGS) entry which is preliminary data.</text>
</comment>
<gene>
    <name evidence="1" type="ORF">FHS99_003098</name>
</gene>
<evidence type="ECO:0008006" key="3">
    <source>
        <dbReference type="Google" id="ProtNLM"/>
    </source>
</evidence>
<sequence>MTNTLRGLIAEAIVATLLEPDWRWCSADYAAWDFDRGDGLRLEVKQSAVRQSWAQPKTMYRPATFDIAPRTGRYDGDVWLAQERRWADIYVFAHHSVADDTADHRDPAQWTFYVVPTAELPAQKTIGLARVRTLIAGCGFADLHAAVAELASRVLSNQTPLFERSR</sequence>
<dbReference type="Proteomes" id="UP000546701">
    <property type="component" value="Unassembled WGS sequence"/>
</dbReference>
<name>A0A7W9F4L7_9SPHN</name>
<dbReference type="AlphaFoldDB" id="A0A7W9F4L7"/>
<protein>
    <recommendedName>
        <fullName evidence="3">DUF4365 domain-containing protein</fullName>
    </recommendedName>
</protein>
<organism evidence="1 2">
    <name type="scientific">Sphingomonas prati</name>
    <dbReference type="NCBI Taxonomy" id="1843237"/>
    <lineage>
        <taxon>Bacteria</taxon>
        <taxon>Pseudomonadati</taxon>
        <taxon>Pseudomonadota</taxon>
        <taxon>Alphaproteobacteria</taxon>
        <taxon>Sphingomonadales</taxon>
        <taxon>Sphingomonadaceae</taxon>
        <taxon>Sphingomonas</taxon>
    </lineage>
</organism>